<gene>
    <name evidence="2" type="ORF">CALCODRAFT_484123</name>
</gene>
<evidence type="ECO:0000313" key="2">
    <source>
        <dbReference type="EMBL" id="KZT56212.1"/>
    </source>
</evidence>
<evidence type="ECO:0000313" key="3">
    <source>
        <dbReference type="Proteomes" id="UP000076842"/>
    </source>
</evidence>
<organism evidence="2 3">
    <name type="scientific">Calocera cornea HHB12733</name>
    <dbReference type="NCBI Taxonomy" id="1353952"/>
    <lineage>
        <taxon>Eukaryota</taxon>
        <taxon>Fungi</taxon>
        <taxon>Dikarya</taxon>
        <taxon>Basidiomycota</taxon>
        <taxon>Agaricomycotina</taxon>
        <taxon>Dacrymycetes</taxon>
        <taxon>Dacrymycetales</taxon>
        <taxon>Dacrymycetaceae</taxon>
        <taxon>Calocera</taxon>
    </lineage>
</organism>
<proteinExistence type="predicted"/>
<name>A0A165F579_9BASI</name>
<dbReference type="AlphaFoldDB" id="A0A165F579"/>
<sequence>MHLSSEQAEALYIHYQNQDLRTEDISIAIRVSGATIFRTGAYESDFMDSIQLQLCPEPSLTSKFTMRCQAIQIFLATLAANSIPSNTEIMACLKKPSTALVFITTPLDCTIAADWKFYHIIHTQDQGTEPDLYHSGALTADCLSQLSQLAALLQKPGTSRGTGKEEDSTEVQNPRKRANPSDDATKVQYFKRIRR</sequence>
<reference evidence="2 3" key="1">
    <citation type="journal article" date="2016" name="Mol. Biol. Evol.">
        <title>Comparative Genomics of Early-Diverging Mushroom-Forming Fungi Provides Insights into the Origins of Lignocellulose Decay Capabilities.</title>
        <authorList>
            <person name="Nagy L.G."/>
            <person name="Riley R."/>
            <person name="Tritt A."/>
            <person name="Adam C."/>
            <person name="Daum C."/>
            <person name="Floudas D."/>
            <person name="Sun H."/>
            <person name="Yadav J.S."/>
            <person name="Pangilinan J."/>
            <person name="Larsson K.H."/>
            <person name="Matsuura K."/>
            <person name="Barry K."/>
            <person name="Labutti K."/>
            <person name="Kuo R."/>
            <person name="Ohm R.A."/>
            <person name="Bhattacharya S.S."/>
            <person name="Shirouzu T."/>
            <person name="Yoshinaga Y."/>
            <person name="Martin F.M."/>
            <person name="Grigoriev I.V."/>
            <person name="Hibbett D.S."/>
        </authorList>
    </citation>
    <scope>NUCLEOTIDE SEQUENCE [LARGE SCALE GENOMIC DNA]</scope>
    <source>
        <strain evidence="2 3">HHB12733</strain>
    </source>
</reference>
<dbReference type="InParanoid" id="A0A165F579"/>
<accession>A0A165F579</accession>
<protein>
    <submittedName>
        <fullName evidence="2">Uncharacterized protein</fullName>
    </submittedName>
</protein>
<dbReference type="EMBL" id="KV423981">
    <property type="protein sequence ID" value="KZT56212.1"/>
    <property type="molecule type" value="Genomic_DNA"/>
</dbReference>
<keyword evidence="3" id="KW-1185">Reference proteome</keyword>
<dbReference type="Proteomes" id="UP000076842">
    <property type="component" value="Unassembled WGS sequence"/>
</dbReference>
<evidence type="ECO:0000256" key="1">
    <source>
        <dbReference type="SAM" id="MobiDB-lite"/>
    </source>
</evidence>
<feature type="region of interest" description="Disordered" evidence="1">
    <location>
        <begin position="156"/>
        <end position="185"/>
    </location>
</feature>